<dbReference type="PANTHER" id="PTHR43157:SF35">
    <property type="entry name" value="DEHYDROGENASE_REDUCTASE FAMILY PROTEIN, PUTATIVE-RELATED"/>
    <property type="match status" value="1"/>
</dbReference>
<organism evidence="2 3">
    <name type="scientific">Xylaria flabelliformis</name>
    <dbReference type="NCBI Taxonomy" id="2512241"/>
    <lineage>
        <taxon>Eukaryota</taxon>
        <taxon>Fungi</taxon>
        <taxon>Dikarya</taxon>
        <taxon>Ascomycota</taxon>
        <taxon>Pezizomycotina</taxon>
        <taxon>Sordariomycetes</taxon>
        <taxon>Xylariomycetidae</taxon>
        <taxon>Xylariales</taxon>
        <taxon>Xylariaceae</taxon>
        <taxon>Xylaria</taxon>
    </lineage>
</organism>
<reference evidence="3" key="1">
    <citation type="submission" date="2019-06" db="EMBL/GenBank/DDBJ databases">
        <title>Draft genome sequence of the griseofulvin-producing fungus Xylaria cubensis strain G536.</title>
        <authorList>
            <person name="Mead M.E."/>
            <person name="Raja H.A."/>
            <person name="Steenwyk J.L."/>
            <person name="Knowles S.L."/>
            <person name="Oberlies N.H."/>
            <person name="Rokas A."/>
        </authorList>
    </citation>
    <scope>NUCLEOTIDE SEQUENCE [LARGE SCALE GENOMIC DNA]</scope>
    <source>
        <strain evidence="3">G536</strain>
    </source>
</reference>
<evidence type="ECO:0000313" key="2">
    <source>
        <dbReference type="EMBL" id="TRX87768.1"/>
    </source>
</evidence>
<name>A0A553HIJ8_9PEZI</name>
<gene>
    <name evidence="2" type="ORF">FHL15_011343</name>
</gene>
<dbReference type="Gene3D" id="3.40.50.720">
    <property type="entry name" value="NAD(P)-binding Rossmann-like Domain"/>
    <property type="match status" value="1"/>
</dbReference>
<dbReference type="GO" id="GO:0016491">
    <property type="term" value="F:oxidoreductase activity"/>
    <property type="evidence" value="ECO:0007669"/>
    <property type="project" value="UniProtKB-KW"/>
</dbReference>
<accession>A0A553HIJ8</accession>
<evidence type="ECO:0000256" key="1">
    <source>
        <dbReference type="ARBA" id="ARBA00023002"/>
    </source>
</evidence>
<evidence type="ECO:0008006" key="4">
    <source>
        <dbReference type="Google" id="ProtNLM"/>
    </source>
</evidence>
<dbReference type="Pfam" id="PF00106">
    <property type="entry name" value="adh_short"/>
    <property type="match status" value="1"/>
</dbReference>
<proteinExistence type="predicted"/>
<dbReference type="AlphaFoldDB" id="A0A553HIJ8"/>
<dbReference type="OrthoDB" id="542013at2759"/>
<dbReference type="Proteomes" id="UP000319160">
    <property type="component" value="Unassembled WGS sequence"/>
</dbReference>
<dbReference type="PANTHER" id="PTHR43157">
    <property type="entry name" value="PHOSPHATIDYLINOSITOL-GLYCAN BIOSYNTHESIS CLASS F PROTEIN-RELATED"/>
    <property type="match status" value="1"/>
</dbReference>
<keyword evidence="3" id="KW-1185">Reference proteome</keyword>
<dbReference type="EMBL" id="VFLP01000124">
    <property type="protein sequence ID" value="TRX87768.1"/>
    <property type="molecule type" value="Genomic_DNA"/>
</dbReference>
<dbReference type="InterPro" id="IPR036291">
    <property type="entry name" value="NAD(P)-bd_dom_sf"/>
</dbReference>
<protein>
    <recommendedName>
        <fullName evidence="4">Short-chain dehydrogenase/reductase family protein</fullName>
    </recommendedName>
</protein>
<dbReference type="InterPro" id="IPR002347">
    <property type="entry name" value="SDR_fam"/>
</dbReference>
<dbReference type="STRING" id="2512241.A0A553HIJ8"/>
<evidence type="ECO:0000313" key="3">
    <source>
        <dbReference type="Proteomes" id="UP000319160"/>
    </source>
</evidence>
<dbReference type="PRINTS" id="PR00081">
    <property type="entry name" value="GDHRDH"/>
</dbReference>
<sequence>MTGSKDLAPSKAPFFPNTFINNQFRAHPQWPSKSTDLSGQVAIITGGNTGLGFESAIQLLELKLSHLIMAVRSLDKGEVAAATMRTKFPNAKIEVWQLDMCSYESVQVFARKAETSLARIDIVILNAGLAHLEYHRVERTGHEEAFQVNYLSTILLTVLLLPILKAKRRSGHPAHLTIISAALTLNCKFPQQNSNPLFPALDDPEQFNPNENYVVSKLLAHMFLWNLVDYVSADDVIINLADPAFVRGTSLARDVDGILAKIAISMFGLIAGRTPKVGASCYVDAVANKGKESHGCFLMSWKIHPFPSLLYTPEGKLITQRVWDETLAELQFVGARNLIEGMKTK</sequence>
<comment type="caution">
    <text evidence="2">The sequence shown here is derived from an EMBL/GenBank/DDBJ whole genome shotgun (WGS) entry which is preliminary data.</text>
</comment>
<dbReference type="SUPFAM" id="SSF51735">
    <property type="entry name" value="NAD(P)-binding Rossmann-fold domains"/>
    <property type="match status" value="1"/>
</dbReference>
<keyword evidence="1" id="KW-0560">Oxidoreductase</keyword>